<name>A0A2K9LJM2_9GAMM</name>
<dbReference type="InterPro" id="IPR037524">
    <property type="entry name" value="PA14/GLEYA"/>
</dbReference>
<protein>
    <recommendedName>
        <fullName evidence="4">PA14 domain-containing protein</fullName>
    </recommendedName>
</protein>
<dbReference type="SUPFAM" id="SSF49899">
    <property type="entry name" value="Concanavalin A-like lectins/glucanases"/>
    <property type="match status" value="1"/>
</dbReference>
<organism evidence="5 6">
    <name type="scientific">Ketobacter alkanivorans</name>
    <dbReference type="NCBI Taxonomy" id="1917421"/>
    <lineage>
        <taxon>Bacteria</taxon>
        <taxon>Pseudomonadati</taxon>
        <taxon>Pseudomonadota</taxon>
        <taxon>Gammaproteobacteria</taxon>
        <taxon>Pseudomonadales</taxon>
        <taxon>Ketobacteraceae</taxon>
        <taxon>Ketobacter</taxon>
    </lineage>
</organism>
<dbReference type="InterPro" id="IPR013320">
    <property type="entry name" value="ConA-like_dom_sf"/>
</dbReference>
<dbReference type="SUPFAM" id="SSF56988">
    <property type="entry name" value="Anthrax protective antigen"/>
    <property type="match status" value="1"/>
</dbReference>
<keyword evidence="6" id="KW-1185">Reference proteome</keyword>
<keyword evidence="1 3" id="KW-0732">Signal</keyword>
<feature type="chain" id="PRO_5014746260" description="PA14 domain-containing protein" evidence="3">
    <location>
        <begin position="24"/>
        <end position="1412"/>
    </location>
</feature>
<dbReference type="PANTHER" id="PTHR42535">
    <property type="entry name" value="OOKINETE PROTEIN, PUTATIVE-RELATED"/>
    <property type="match status" value="1"/>
</dbReference>
<dbReference type="SMART" id="SM00560">
    <property type="entry name" value="LamGL"/>
    <property type="match status" value="1"/>
</dbReference>
<dbReference type="PANTHER" id="PTHR42535:SF2">
    <property type="entry name" value="CHROMOSOME UNDETERMINED SCAFFOLD_146, WHOLE GENOME SHOTGUN SEQUENCE"/>
    <property type="match status" value="1"/>
</dbReference>
<evidence type="ECO:0000313" key="5">
    <source>
        <dbReference type="EMBL" id="AUM12427.1"/>
    </source>
</evidence>
<dbReference type="Pfam" id="PF13385">
    <property type="entry name" value="Laminin_G_3"/>
    <property type="match status" value="1"/>
</dbReference>
<dbReference type="InterPro" id="IPR046524">
    <property type="entry name" value="DUF6701"/>
</dbReference>
<dbReference type="Gene3D" id="2.60.40.1220">
    <property type="match status" value="1"/>
</dbReference>
<evidence type="ECO:0000256" key="2">
    <source>
        <dbReference type="ARBA" id="ARBA00023157"/>
    </source>
</evidence>
<dbReference type="Proteomes" id="UP000235116">
    <property type="component" value="Chromosome"/>
</dbReference>
<dbReference type="InterPro" id="IPR006558">
    <property type="entry name" value="LamG-like"/>
</dbReference>
<feature type="domain" description="PA14" evidence="4">
    <location>
        <begin position="286"/>
        <end position="431"/>
    </location>
</feature>
<dbReference type="InterPro" id="IPR011658">
    <property type="entry name" value="PA14_dom"/>
</dbReference>
<dbReference type="SMART" id="SM00758">
    <property type="entry name" value="PA14"/>
    <property type="match status" value="1"/>
</dbReference>
<sequence>MWRASVRLIALIVCMLTNSAAWAADCGSIWPAATTPGSSNAPVLPTFTGAAPLTLNNTLGPGDYHYSTTNLSGGTLTTGGTTTRLYFNGGLQLSGTSSLNASGNPEDLIVIVNGNFQMSGQARVNALIYVTGNATVNGSSSVQINGALTAAGSISVGGGASVNYDSSAVDDADYGSLCSIAPPRLLLVSPVCGSSNRIIVDFDSANGQQFLDLVTSENTANYSVVNQSGGSVTVQSAVRSDEGYQVQLTLGSNMSNNTNYTVTVSNVQDATGEVIGVSNDTFYYTTQQNGMAASYWGNETLSGGYQFQRVDSNIAFDWGIFTWPAGSFFSGFSIRWEGYIEPDVSGNYVFRSTSEDGSRVWLGDLANTQIINRWSAGRATANSSTIALVAGQRYPLKVEFYKEGVAFSSKTMHLQWQGPSGGSFVDVPNANLYTCVDSFASSTGLVAYYKLEGPTWNGTVGEVLDSSYNRLHGTGVNNPQSVPAQVCNGAQLDGSNLIRVNDNPLLDLTNELAITAWIRLDAYGPDNLKSIFSKDENYEFHINNSGQIFWWWQSTRSGTTTRSFDSGASRITLGNWHHVAIVYSQTRQSIYLDGAEVAFRTYSGETLVTNSDPMEIGADQGITGRRWRGLIDEVKLYDRSLSGAEVLADMNATNPCASILDGFEVTAAATASVCAPTEVTIRALAADGTTYTGFTGPVDISTSSNHGNWSSSGFGTLIPSTDSNDDGAVQYSFAAGDNGQVVLNLSNTHADELTVTATESGGTATGVSSVIAFNENALQINVTDTLGNDFIAGRNHALEVEMLRLDPVSGSCGRFEEYQGDIDLKAWITRSANDAGGVAPEVTGVSLPSATPGADNLTLNFVQGLASTQLLTSDVGQYALNLTDDSSGLVLDINNQPITINASSADYTVRPFAFYLLATTQRATPTNNPAATSAAGSAFIKAGETFDLMARAVVHQGVDDSDDDGVADAGADLSDNAATPAFGNEGESVSLSSTLLLPSPSLAGVVDPGLAGATTISAFSSGAGTASVRFDEVGIIQLDAQLQSGSYLGSSNVTGAIDYVGRFYPDQFLISDDGPQLRDGNDDVSPWTCDFTYQGQGFGFVSEPSITVTAVNVLGATANNYGGAFWSLPLPQHTIELDSASPATGSACLDGVGGIAAGCFTENSSSVTRSWTGADIYDGAAVFSTTAHQFVINKLNDQPDSGDVPWDPLLDYSISSADLTVTETLGAGVTDDVCYQSGGCAAYLIDDIQGTNLRYGRGWIDNTHGSVQTPLIMMLRLQYWDSTGNFVNNSADNGVCLGTVVADTDFGLSAFSGNLDAGETSIAGVSSAAGYSLVSLAAPGYDGSANPNSGSATLTWILDTDTTDNTPGEECGEHWLCYDYNGDGLRQNPYGQAIFGDLSDNKPVLFLRESYR</sequence>
<reference evidence="6" key="1">
    <citation type="submission" date="2017-08" db="EMBL/GenBank/DDBJ databases">
        <title>Direct submision.</title>
        <authorList>
            <person name="Kim S.-J."/>
            <person name="Rhee S.-K."/>
        </authorList>
    </citation>
    <scope>NUCLEOTIDE SEQUENCE [LARGE SCALE GENOMIC DNA]</scope>
    <source>
        <strain evidence="6">GI5</strain>
    </source>
</reference>
<dbReference type="Pfam" id="PF07691">
    <property type="entry name" value="PA14"/>
    <property type="match status" value="1"/>
</dbReference>
<proteinExistence type="predicted"/>
<dbReference type="PROSITE" id="PS51820">
    <property type="entry name" value="PA14"/>
    <property type="match status" value="1"/>
</dbReference>
<accession>A0A2K9LJM2</accession>
<dbReference type="InterPro" id="IPR014755">
    <property type="entry name" value="Cu-Rt/internalin_Ig-like"/>
</dbReference>
<evidence type="ECO:0000259" key="4">
    <source>
        <dbReference type="PROSITE" id="PS51820"/>
    </source>
</evidence>
<evidence type="ECO:0000256" key="3">
    <source>
        <dbReference type="SAM" id="SignalP"/>
    </source>
</evidence>
<dbReference type="Pfam" id="PF20419">
    <property type="entry name" value="DUF6701"/>
    <property type="match status" value="1"/>
</dbReference>
<evidence type="ECO:0000313" key="6">
    <source>
        <dbReference type="Proteomes" id="UP000235116"/>
    </source>
</evidence>
<dbReference type="Gene3D" id="3.90.182.10">
    <property type="entry name" value="Toxin - Anthrax Protective Antigen,domain 1"/>
    <property type="match status" value="1"/>
</dbReference>
<dbReference type="KEGG" id="kak:Kalk_08350"/>
<evidence type="ECO:0000256" key="1">
    <source>
        <dbReference type="ARBA" id="ARBA00022729"/>
    </source>
</evidence>
<dbReference type="Gene3D" id="2.60.120.200">
    <property type="match status" value="1"/>
</dbReference>
<dbReference type="EMBL" id="CP022684">
    <property type="protein sequence ID" value="AUM12427.1"/>
    <property type="molecule type" value="Genomic_DNA"/>
</dbReference>
<keyword evidence="2" id="KW-1015">Disulfide bond</keyword>
<feature type="signal peptide" evidence="3">
    <location>
        <begin position="1"/>
        <end position="23"/>
    </location>
</feature>
<gene>
    <name evidence="5" type="ORF">Kalk_08350</name>
</gene>